<name>A0A948RV20_UNCEI</name>
<feature type="domain" description="RNA polymerase sigma-70 region 4" evidence="7">
    <location>
        <begin position="136"/>
        <end position="184"/>
    </location>
</feature>
<dbReference type="InterPro" id="IPR014284">
    <property type="entry name" value="RNA_pol_sigma-70_dom"/>
</dbReference>
<evidence type="ECO:0000256" key="1">
    <source>
        <dbReference type="ARBA" id="ARBA00010641"/>
    </source>
</evidence>
<evidence type="ECO:0000259" key="6">
    <source>
        <dbReference type="Pfam" id="PF04542"/>
    </source>
</evidence>
<keyword evidence="5" id="KW-0804">Transcription</keyword>
<reference evidence="8" key="1">
    <citation type="submission" date="2021-05" db="EMBL/GenBank/DDBJ databases">
        <title>Energy efficiency and biological interactions define the core microbiome of deep oligotrophic groundwater.</title>
        <authorList>
            <person name="Mehrshad M."/>
            <person name="Lopez-Fernandez M."/>
            <person name="Bell E."/>
            <person name="Bernier-Latmani R."/>
            <person name="Bertilsson S."/>
            <person name="Dopson M."/>
        </authorList>
    </citation>
    <scope>NUCLEOTIDE SEQUENCE</scope>
    <source>
        <strain evidence="8">Modern_marine.mb.64</strain>
    </source>
</reference>
<keyword evidence="3" id="KW-0731">Sigma factor</keyword>
<organism evidence="8 9">
    <name type="scientific">Eiseniibacteriota bacterium</name>
    <dbReference type="NCBI Taxonomy" id="2212470"/>
    <lineage>
        <taxon>Bacteria</taxon>
        <taxon>Candidatus Eiseniibacteriota</taxon>
    </lineage>
</organism>
<dbReference type="SUPFAM" id="SSF88659">
    <property type="entry name" value="Sigma3 and sigma4 domains of RNA polymerase sigma factors"/>
    <property type="match status" value="1"/>
</dbReference>
<dbReference type="Pfam" id="PF04545">
    <property type="entry name" value="Sigma70_r4"/>
    <property type="match status" value="1"/>
</dbReference>
<dbReference type="InterPro" id="IPR013324">
    <property type="entry name" value="RNA_pol_sigma_r3/r4-like"/>
</dbReference>
<protein>
    <submittedName>
        <fullName evidence="8">Sigma-70 family RNA polymerase sigma factor</fullName>
    </submittedName>
</protein>
<dbReference type="GO" id="GO:0006352">
    <property type="term" value="P:DNA-templated transcription initiation"/>
    <property type="evidence" value="ECO:0007669"/>
    <property type="project" value="InterPro"/>
</dbReference>
<evidence type="ECO:0000259" key="7">
    <source>
        <dbReference type="Pfam" id="PF04545"/>
    </source>
</evidence>
<dbReference type="SUPFAM" id="SSF88946">
    <property type="entry name" value="Sigma2 domain of RNA polymerase sigma factors"/>
    <property type="match status" value="1"/>
</dbReference>
<feature type="domain" description="RNA polymerase sigma-70 region 2" evidence="6">
    <location>
        <begin position="32"/>
        <end position="97"/>
    </location>
</feature>
<evidence type="ECO:0000256" key="5">
    <source>
        <dbReference type="ARBA" id="ARBA00023163"/>
    </source>
</evidence>
<dbReference type="Gene3D" id="1.10.1740.10">
    <property type="match status" value="1"/>
</dbReference>
<keyword evidence="2" id="KW-0805">Transcription regulation</keyword>
<gene>
    <name evidence="8" type="ORF">KJ970_04790</name>
</gene>
<dbReference type="InterPro" id="IPR007627">
    <property type="entry name" value="RNA_pol_sigma70_r2"/>
</dbReference>
<dbReference type="AlphaFoldDB" id="A0A948RV20"/>
<dbReference type="InterPro" id="IPR013325">
    <property type="entry name" value="RNA_pol_sigma_r2"/>
</dbReference>
<dbReference type="Proteomes" id="UP000777784">
    <property type="component" value="Unassembled WGS sequence"/>
</dbReference>
<dbReference type="NCBIfam" id="TIGR02937">
    <property type="entry name" value="sigma70-ECF"/>
    <property type="match status" value="1"/>
</dbReference>
<sequence>MKSIDQLSDDALVELAQRGAEDPEARRAAAVLFGRYSGRVYIWAFRYVKDHDRAKDLAQDVLLNAWRRLPTYEPRSRFFAWLFTITRNRCLNALRKQPLLRDEVIEVDNLAGDQPDPGEKYSEKINEEEIYSLLRQTLDPQEQDAIYLRCFERMPVDEISNFLGIKGSAGARSVLQRARRKLREAIDERRQRERRSHGFDGPLK</sequence>
<evidence type="ECO:0000313" key="8">
    <source>
        <dbReference type="EMBL" id="MBU2690224.1"/>
    </source>
</evidence>
<dbReference type="PANTHER" id="PTHR43133:SF8">
    <property type="entry name" value="RNA POLYMERASE SIGMA FACTOR HI_1459-RELATED"/>
    <property type="match status" value="1"/>
</dbReference>
<comment type="similarity">
    <text evidence="1">Belongs to the sigma-70 factor family. ECF subfamily.</text>
</comment>
<keyword evidence="4" id="KW-0238">DNA-binding</keyword>
<comment type="caution">
    <text evidence="8">The sequence shown here is derived from an EMBL/GenBank/DDBJ whole genome shotgun (WGS) entry which is preliminary data.</text>
</comment>
<dbReference type="Pfam" id="PF04542">
    <property type="entry name" value="Sigma70_r2"/>
    <property type="match status" value="1"/>
</dbReference>
<accession>A0A948RV20</accession>
<evidence type="ECO:0000256" key="2">
    <source>
        <dbReference type="ARBA" id="ARBA00023015"/>
    </source>
</evidence>
<dbReference type="InterPro" id="IPR007630">
    <property type="entry name" value="RNA_pol_sigma70_r4"/>
</dbReference>
<dbReference type="EMBL" id="JAHJDP010000026">
    <property type="protein sequence ID" value="MBU2690224.1"/>
    <property type="molecule type" value="Genomic_DNA"/>
</dbReference>
<dbReference type="InterPro" id="IPR036388">
    <property type="entry name" value="WH-like_DNA-bd_sf"/>
</dbReference>
<dbReference type="GO" id="GO:0016987">
    <property type="term" value="F:sigma factor activity"/>
    <property type="evidence" value="ECO:0007669"/>
    <property type="project" value="UniProtKB-KW"/>
</dbReference>
<proteinExistence type="inferred from homology"/>
<evidence type="ECO:0000313" key="9">
    <source>
        <dbReference type="Proteomes" id="UP000777784"/>
    </source>
</evidence>
<evidence type="ECO:0000256" key="4">
    <source>
        <dbReference type="ARBA" id="ARBA00023125"/>
    </source>
</evidence>
<dbReference type="GO" id="GO:0003677">
    <property type="term" value="F:DNA binding"/>
    <property type="evidence" value="ECO:0007669"/>
    <property type="project" value="UniProtKB-KW"/>
</dbReference>
<dbReference type="PANTHER" id="PTHR43133">
    <property type="entry name" value="RNA POLYMERASE ECF-TYPE SIGMA FACTO"/>
    <property type="match status" value="1"/>
</dbReference>
<dbReference type="InterPro" id="IPR039425">
    <property type="entry name" value="RNA_pol_sigma-70-like"/>
</dbReference>
<dbReference type="Gene3D" id="1.10.10.10">
    <property type="entry name" value="Winged helix-like DNA-binding domain superfamily/Winged helix DNA-binding domain"/>
    <property type="match status" value="1"/>
</dbReference>
<evidence type="ECO:0000256" key="3">
    <source>
        <dbReference type="ARBA" id="ARBA00023082"/>
    </source>
</evidence>